<evidence type="ECO:0000256" key="1">
    <source>
        <dbReference type="SAM" id="SignalP"/>
    </source>
</evidence>
<keyword evidence="3" id="KW-1185">Reference proteome</keyword>
<accession>A0A6A5QIT9</accession>
<proteinExistence type="predicted"/>
<dbReference type="OrthoDB" id="3672587at2759"/>
<reference evidence="2" key="1">
    <citation type="journal article" date="2020" name="Stud. Mycol.">
        <title>101 Dothideomycetes genomes: a test case for predicting lifestyles and emergence of pathogens.</title>
        <authorList>
            <person name="Haridas S."/>
            <person name="Albert R."/>
            <person name="Binder M."/>
            <person name="Bloem J."/>
            <person name="Labutti K."/>
            <person name="Salamov A."/>
            <person name="Andreopoulos B."/>
            <person name="Baker S."/>
            <person name="Barry K."/>
            <person name="Bills G."/>
            <person name="Bluhm B."/>
            <person name="Cannon C."/>
            <person name="Castanera R."/>
            <person name="Culley D."/>
            <person name="Daum C."/>
            <person name="Ezra D."/>
            <person name="Gonzalez J."/>
            <person name="Henrissat B."/>
            <person name="Kuo A."/>
            <person name="Liang C."/>
            <person name="Lipzen A."/>
            <person name="Lutzoni F."/>
            <person name="Magnuson J."/>
            <person name="Mondo S."/>
            <person name="Nolan M."/>
            <person name="Ohm R."/>
            <person name="Pangilinan J."/>
            <person name="Park H.-J."/>
            <person name="Ramirez L."/>
            <person name="Alfaro M."/>
            <person name="Sun H."/>
            <person name="Tritt A."/>
            <person name="Yoshinaga Y."/>
            <person name="Zwiers L.-H."/>
            <person name="Turgeon B."/>
            <person name="Goodwin S."/>
            <person name="Spatafora J."/>
            <person name="Crous P."/>
            <person name="Grigoriev I."/>
        </authorList>
    </citation>
    <scope>NUCLEOTIDE SEQUENCE</scope>
    <source>
        <strain evidence="2">HMLAC05119</strain>
    </source>
</reference>
<dbReference type="EMBL" id="ML979136">
    <property type="protein sequence ID" value="KAF1915292.1"/>
    <property type="molecule type" value="Genomic_DNA"/>
</dbReference>
<feature type="non-terminal residue" evidence="2">
    <location>
        <position position="106"/>
    </location>
</feature>
<evidence type="ECO:0000313" key="2">
    <source>
        <dbReference type="EMBL" id="KAF1915292.1"/>
    </source>
</evidence>
<organism evidence="2 3">
    <name type="scientific">Ampelomyces quisqualis</name>
    <name type="common">Powdery mildew agent</name>
    <dbReference type="NCBI Taxonomy" id="50730"/>
    <lineage>
        <taxon>Eukaryota</taxon>
        <taxon>Fungi</taxon>
        <taxon>Dikarya</taxon>
        <taxon>Ascomycota</taxon>
        <taxon>Pezizomycotina</taxon>
        <taxon>Dothideomycetes</taxon>
        <taxon>Pleosporomycetidae</taxon>
        <taxon>Pleosporales</taxon>
        <taxon>Pleosporineae</taxon>
        <taxon>Phaeosphaeriaceae</taxon>
        <taxon>Ampelomyces</taxon>
    </lineage>
</organism>
<dbReference type="Proteomes" id="UP000800096">
    <property type="component" value="Unassembled WGS sequence"/>
</dbReference>
<evidence type="ECO:0000313" key="3">
    <source>
        <dbReference type="Proteomes" id="UP000800096"/>
    </source>
</evidence>
<name>A0A6A5QIT9_AMPQU</name>
<gene>
    <name evidence="2" type="ORF">BDU57DRAFT_499201</name>
</gene>
<feature type="chain" id="PRO_5025360714" evidence="1">
    <location>
        <begin position="20"/>
        <end position="106"/>
    </location>
</feature>
<dbReference type="AlphaFoldDB" id="A0A6A5QIT9"/>
<keyword evidence="1" id="KW-0732">Signal</keyword>
<feature type="signal peptide" evidence="1">
    <location>
        <begin position="1"/>
        <end position="19"/>
    </location>
</feature>
<protein>
    <submittedName>
        <fullName evidence="2">Uncharacterized protein</fullName>
    </submittedName>
</protein>
<sequence>MFLPTSLLALLISLPISTSLPTTSSPSYIPYHPIAIPTPTPEPYMCGYALTLRNSSSYAALSATNACEPIYHNATSGRDQPALAFRLFGGCECGFYDIAAPCLEDV</sequence>